<sequence length="91" mass="10145">MRASRYFMSFSSAFSRARSASVPDLSRPISAFSCNIRSRSLVTLSSSWRNCLVSLSSSRICWLREISIAADSLRSASSCSMPDFVVTCWVF</sequence>
<organism evidence="1">
    <name type="scientific">Anopheles marajoara</name>
    <dbReference type="NCBI Taxonomy" id="58244"/>
    <lineage>
        <taxon>Eukaryota</taxon>
        <taxon>Metazoa</taxon>
        <taxon>Ecdysozoa</taxon>
        <taxon>Arthropoda</taxon>
        <taxon>Hexapoda</taxon>
        <taxon>Insecta</taxon>
        <taxon>Pterygota</taxon>
        <taxon>Neoptera</taxon>
        <taxon>Endopterygota</taxon>
        <taxon>Diptera</taxon>
        <taxon>Nematocera</taxon>
        <taxon>Culicoidea</taxon>
        <taxon>Culicidae</taxon>
        <taxon>Anophelinae</taxon>
        <taxon>Anopheles</taxon>
    </lineage>
</organism>
<evidence type="ECO:0000313" key="1">
    <source>
        <dbReference type="EMBL" id="MBW62066.1"/>
    </source>
</evidence>
<proteinExistence type="predicted"/>
<dbReference type="AlphaFoldDB" id="A0A2M4C9N5"/>
<name>A0A2M4C9N5_9DIPT</name>
<reference evidence="1" key="1">
    <citation type="submission" date="2018-01" db="EMBL/GenBank/DDBJ databases">
        <title>An insight into the sialome of Amazonian anophelines.</title>
        <authorList>
            <person name="Ribeiro J.M."/>
            <person name="Scarpassa V."/>
            <person name="Calvo E."/>
        </authorList>
    </citation>
    <scope>NUCLEOTIDE SEQUENCE</scope>
    <source>
        <tissue evidence="1">Salivary glands</tissue>
    </source>
</reference>
<protein>
    <submittedName>
        <fullName evidence="1">Putative secreted protein</fullName>
    </submittedName>
</protein>
<accession>A0A2M4C9N5</accession>
<dbReference type="EMBL" id="GGFJ01012925">
    <property type="protein sequence ID" value="MBW62066.1"/>
    <property type="molecule type" value="Transcribed_RNA"/>
</dbReference>